<dbReference type="Proteomes" id="UP000655225">
    <property type="component" value="Unassembled WGS sequence"/>
</dbReference>
<dbReference type="FunFam" id="2.60.120.430:FF:000004">
    <property type="entry name" value="Putative leucine-rich repeat receptor-like serine/threonine-protein kinase"/>
    <property type="match status" value="1"/>
</dbReference>
<gene>
    <name evidence="2" type="ORF">HHK36_005207</name>
</gene>
<dbReference type="PANTHER" id="PTHR34081:SF1">
    <property type="entry name" value="MALECTIN, LEUCINE-RICH REPEAT DOMAIN, L DOMAIN-LIKE PROTEIN-RELATED"/>
    <property type="match status" value="1"/>
</dbReference>
<dbReference type="OrthoDB" id="1938112at2759"/>
<protein>
    <recommendedName>
        <fullName evidence="1">Malectin domain-containing protein</fullName>
    </recommendedName>
</protein>
<evidence type="ECO:0000313" key="3">
    <source>
        <dbReference type="Proteomes" id="UP000655225"/>
    </source>
</evidence>
<dbReference type="EMBL" id="JABCRI010000003">
    <property type="protein sequence ID" value="KAF8409134.1"/>
    <property type="molecule type" value="Genomic_DNA"/>
</dbReference>
<dbReference type="AlphaFoldDB" id="A0A834ZKR0"/>
<name>A0A834ZKR0_TETSI</name>
<dbReference type="OMA" id="HNRTIND"/>
<keyword evidence="3" id="KW-1185">Reference proteome</keyword>
<sequence length="207" mass="23386">MIGASRALLVKKYSLHINCGGSKTTIGNTTYESDEVLGGATKFYWTNNKYWGFSSTGGFWDHNRTNDDYMAKNLTVLSMDNSELYMTARLSPLSLTYYGRCLANGSYTVKLHFAEIIFRDDKNFSSLGRRIFDVYIQENLVLKDFNIENVSGGVDKEVIREFRAVVRDKTLEIRFQWVGKGTTCVPSRGNYGPLISAISMKSGKLFV</sequence>
<evidence type="ECO:0000313" key="2">
    <source>
        <dbReference type="EMBL" id="KAF8409134.1"/>
    </source>
</evidence>
<dbReference type="Pfam" id="PF11721">
    <property type="entry name" value="Malectin"/>
    <property type="match status" value="1"/>
</dbReference>
<proteinExistence type="predicted"/>
<dbReference type="Gene3D" id="2.60.120.430">
    <property type="entry name" value="Galactose-binding lectin"/>
    <property type="match status" value="1"/>
</dbReference>
<evidence type="ECO:0000259" key="1">
    <source>
        <dbReference type="Pfam" id="PF11721"/>
    </source>
</evidence>
<feature type="domain" description="Malectin" evidence="1">
    <location>
        <begin position="14"/>
        <end position="198"/>
    </location>
</feature>
<reference evidence="2 3" key="1">
    <citation type="submission" date="2020-04" db="EMBL/GenBank/DDBJ databases">
        <title>Plant Genome Project.</title>
        <authorList>
            <person name="Zhang R.-G."/>
        </authorList>
    </citation>
    <scope>NUCLEOTIDE SEQUENCE [LARGE SCALE GENOMIC DNA]</scope>
    <source>
        <strain evidence="2">YNK0</strain>
        <tissue evidence="2">Leaf</tissue>
    </source>
</reference>
<organism evidence="2 3">
    <name type="scientific">Tetracentron sinense</name>
    <name type="common">Spur-leaf</name>
    <dbReference type="NCBI Taxonomy" id="13715"/>
    <lineage>
        <taxon>Eukaryota</taxon>
        <taxon>Viridiplantae</taxon>
        <taxon>Streptophyta</taxon>
        <taxon>Embryophyta</taxon>
        <taxon>Tracheophyta</taxon>
        <taxon>Spermatophyta</taxon>
        <taxon>Magnoliopsida</taxon>
        <taxon>Trochodendrales</taxon>
        <taxon>Trochodendraceae</taxon>
        <taxon>Tetracentron</taxon>
    </lineage>
</organism>
<dbReference type="InterPro" id="IPR021720">
    <property type="entry name" value="Malectin_dom"/>
</dbReference>
<accession>A0A834ZKR0</accession>
<comment type="caution">
    <text evidence="2">The sequence shown here is derived from an EMBL/GenBank/DDBJ whole genome shotgun (WGS) entry which is preliminary data.</text>
</comment>
<dbReference type="PANTHER" id="PTHR34081">
    <property type="entry name" value="MALECTIN DOMAIN-CONTAINING PROTEIN"/>
    <property type="match status" value="1"/>
</dbReference>